<dbReference type="Pfam" id="PF20663">
    <property type="entry name" value="COG4_N"/>
    <property type="match status" value="1"/>
</dbReference>
<dbReference type="InterPro" id="IPR048680">
    <property type="entry name" value="COG4_N"/>
</dbReference>
<protein>
    <submittedName>
        <fullName evidence="2">SJCHGC04941 protein</fullName>
    </submittedName>
</protein>
<reference evidence="2" key="1">
    <citation type="submission" date="2004-11" db="EMBL/GenBank/DDBJ databases">
        <title>The full-length cDNA sequences of Schistosoma japonicum genes.</title>
        <authorList>
            <person name="Han Z."/>
        </authorList>
    </citation>
    <scope>NUCLEOTIDE SEQUENCE</scope>
</reference>
<dbReference type="AlphaFoldDB" id="Q5DI33"/>
<dbReference type="InterPro" id="IPR048682">
    <property type="entry name" value="COG4"/>
</dbReference>
<organism evidence="2">
    <name type="scientific">Schistosoma japonicum</name>
    <name type="common">Blood fluke</name>
    <dbReference type="NCBI Taxonomy" id="6182"/>
    <lineage>
        <taxon>Eukaryota</taxon>
        <taxon>Metazoa</taxon>
        <taxon>Spiralia</taxon>
        <taxon>Lophotrochozoa</taxon>
        <taxon>Platyhelminthes</taxon>
        <taxon>Trematoda</taxon>
        <taxon>Digenea</taxon>
        <taxon>Strigeidida</taxon>
        <taxon>Schistosomatoidea</taxon>
        <taxon>Schistosomatidae</taxon>
        <taxon>Schistosoma</taxon>
    </lineage>
</organism>
<dbReference type="PANTHER" id="PTHR24016">
    <property type="entry name" value="CONSERVED OLIGOMERIC GOLGI COMPLEX SUBUNIT 4"/>
    <property type="match status" value="1"/>
</dbReference>
<dbReference type="EMBL" id="AY812791">
    <property type="protein sequence ID" value="AAW24523.1"/>
    <property type="molecule type" value="mRNA"/>
</dbReference>
<dbReference type="PANTHER" id="PTHR24016:SF0">
    <property type="entry name" value="CONSERVED OLIGOMERIC GOLGI COMPLEX SUBUNIT 4"/>
    <property type="match status" value="1"/>
</dbReference>
<accession>Q5DI33</accession>
<name>Q5DI33_SCHJA</name>
<proteinExistence type="evidence at transcript level"/>
<evidence type="ECO:0000259" key="1">
    <source>
        <dbReference type="Pfam" id="PF20663"/>
    </source>
</evidence>
<sequence>MDSNVCMVNDFTELNDLIEKSHSVKADLSDEIKNILTRRSELEHKLEKISSLIPDFHKLQVNAENSSKLVGCASELALQLSGKVEQLDFVKNHVLKCVEKLSHIITLKNSALGAKGCLVDNKLDEAAGYVFTYLKMDKDIISLVSRLAEDDPDNNPVITLNDCQQTLLKMIIEKFDEFILKHDEKNIIHLLKIFFY</sequence>
<feature type="domain" description="Conserved oligomeric Golgi complex subunit 4 N-terminal" evidence="1">
    <location>
        <begin position="47"/>
        <end position="142"/>
    </location>
</feature>
<reference evidence="2" key="2">
    <citation type="journal article" date="2006" name="PLoS Pathog.">
        <title>New perspectives on host-parasite interplay by comparative transcriptomic and proteomic analyses of Schistosoma japonicum.</title>
        <authorList>
            <person name="Liu F."/>
            <person name="Lu J."/>
            <person name="Hu W."/>
            <person name="Wang S.Y."/>
            <person name="Cui S.J."/>
            <person name="Chi M."/>
            <person name="Yan Q."/>
            <person name="Wang X.R."/>
            <person name="Song H.D."/>
            <person name="Xu X.N."/>
            <person name="Wang J.J."/>
            <person name="Zhang X.L."/>
            <person name="Zhang X."/>
            <person name="Wang Z.Q."/>
            <person name="Xue C.L."/>
            <person name="Brindley P.J."/>
            <person name="McManus D.P."/>
            <person name="Yang P.Y."/>
            <person name="Feng Z."/>
            <person name="Chen Z."/>
            <person name="Han Z.G."/>
        </authorList>
    </citation>
    <scope>NUCLEOTIDE SEQUENCE</scope>
</reference>
<evidence type="ECO:0000313" key="2">
    <source>
        <dbReference type="EMBL" id="AAW24523.1"/>
    </source>
</evidence>